<evidence type="ECO:0000259" key="4">
    <source>
        <dbReference type="Pfam" id="PF13356"/>
    </source>
</evidence>
<keyword evidence="3" id="KW-0238">DNA-binding</keyword>
<dbReference type="InterPro" id="IPR050808">
    <property type="entry name" value="Phage_Integrase"/>
</dbReference>
<comment type="caution">
    <text evidence="5">The sequence shown here is derived from an EMBL/GenBank/DDBJ whole genome shotgun (WGS) entry which is preliminary data.</text>
</comment>
<dbReference type="Gene3D" id="1.10.150.130">
    <property type="match status" value="1"/>
</dbReference>
<evidence type="ECO:0000313" key="5">
    <source>
        <dbReference type="EMBL" id="OQM43790.1"/>
    </source>
</evidence>
<dbReference type="GO" id="GO:0003677">
    <property type="term" value="F:DNA binding"/>
    <property type="evidence" value="ECO:0007669"/>
    <property type="project" value="UniProtKB-KW"/>
</dbReference>
<dbReference type="InterPro" id="IPR011010">
    <property type="entry name" value="DNA_brk_join_enz"/>
</dbReference>
<dbReference type="Pfam" id="PF13356">
    <property type="entry name" value="Arm-DNA-bind_3"/>
    <property type="match status" value="1"/>
</dbReference>
<dbReference type="InterPro" id="IPR010998">
    <property type="entry name" value="Integrase_recombinase_N"/>
</dbReference>
<evidence type="ECO:0000256" key="3">
    <source>
        <dbReference type="ARBA" id="ARBA00023125"/>
    </source>
</evidence>
<gene>
    <name evidence="5" type="ORF">BZK42_02630</name>
</gene>
<dbReference type="Gene3D" id="3.30.160.390">
    <property type="entry name" value="Integrase, DNA-binding domain"/>
    <property type="match status" value="1"/>
</dbReference>
<comment type="similarity">
    <text evidence="1">Belongs to the 'phage' integrase family.</text>
</comment>
<evidence type="ECO:0000313" key="6">
    <source>
        <dbReference type="Proteomes" id="UP000192573"/>
    </source>
</evidence>
<dbReference type="AlphaFoldDB" id="A0A1V8P534"/>
<dbReference type="InterPro" id="IPR025166">
    <property type="entry name" value="Integrase_DNA_bind_dom"/>
</dbReference>
<evidence type="ECO:0000256" key="2">
    <source>
        <dbReference type="ARBA" id="ARBA00022908"/>
    </source>
</evidence>
<dbReference type="PANTHER" id="PTHR30629:SF2">
    <property type="entry name" value="PROPHAGE INTEGRASE INTS-RELATED"/>
    <property type="match status" value="1"/>
</dbReference>
<dbReference type="Proteomes" id="UP000192573">
    <property type="component" value="Unassembled WGS sequence"/>
</dbReference>
<proteinExistence type="inferred from homology"/>
<evidence type="ECO:0000256" key="1">
    <source>
        <dbReference type="ARBA" id="ARBA00008857"/>
    </source>
</evidence>
<sequence>MPLNDTKLRRIAGKPYDGPEEIADGGGLSARISPKGLITFQYRYRFNGKPARLKLGTYGKMSIKEARDAMEECKGWLEEGRDPAMQRKKARDIVSNSPSISTLVDEWLETPSVKEMVKYEYWKRMLKLHVTDNYGRLIADEMSPVEWEQIFLRITKGGSPVQAGNVLVKMKQVIRYALRRKRITSNSLMLLEINDVGSRPDDGEWVNIGDMVQVPDTYDTNQQAGYIVSRTGNDFETNERITFSGSMFVQITDSMGATTARYPASPRADTPFGFTAEIPAITLNLYDGFDVQSPSRYAIATSEELDSGRWTVTAKQPDGKGSTALTLAEYSDKIYE</sequence>
<dbReference type="GO" id="GO:0015074">
    <property type="term" value="P:DNA integration"/>
    <property type="evidence" value="ECO:0007669"/>
    <property type="project" value="UniProtKB-KW"/>
</dbReference>
<accession>A0A1V8P534</accession>
<dbReference type="EMBL" id="NAEW01000001">
    <property type="protein sequence ID" value="OQM43790.1"/>
    <property type="molecule type" value="Genomic_DNA"/>
</dbReference>
<name>A0A1V8P534_CITBR</name>
<feature type="domain" description="Integrase DNA-binding" evidence="4">
    <location>
        <begin position="3"/>
        <end position="90"/>
    </location>
</feature>
<dbReference type="PANTHER" id="PTHR30629">
    <property type="entry name" value="PROPHAGE INTEGRASE"/>
    <property type="match status" value="1"/>
</dbReference>
<reference evidence="5 6" key="1">
    <citation type="submission" date="2017-03" db="EMBL/GenBank/DDBJ databases">
        <authorList>
            <person name="Afonso C.L."/>
            <person name="Miller P.J."/>
            <person name="Scott M.A."/>
            <person name="Spackman E."/>
            <person name="Goraichik I."/>
            <person name="Dimitrov K.M."/>
            <person name="Suarez D.L."/>
            <person name="Swayne D.E."/>
        </authorList>
    </citation>
    <scope>NUCLEOTIDE SEQUENCE [LARGE SCALE GENOMIC DNA]</scope>
    <source>
        <strain evidence="5 6">ATCC 51113</strain>
    </source>
</reference>
<dbReference type="InterPro" id="IPR038488">
    <property type="entry name" value="Integrase_DNA-bd_sf"/>
</dbReference>
<protein>
    <recommendedName>
        <fullName evidence="4">Integrase DNA-binding domain-containing protein</fullName>
    </recommendedName>
</protein>
<keyword evidence="2" id="KW-0229">DNA integration</keyword>
<organism evidence="5 6">
    <name type="scientific">Citrobacter braakii</name>
    <dbReference type="NCBI Taxonomy" id="57706"/>
    <lineage>
        <taxon>Bacteria</taxon>
        <taxon>Pseudomonadati</taxon>
        <taxon>Pseudomonadota</taxon>
        <taxon>Gammaproteobacteria</taxon>
        <taxon>Enterobacterales</taxon>
        <taxon>Enterobacteriaceae</taxon>
        <taxon>Citrobacter</taxon>
        <taxon>Citrobacter freundii complex</taxon>
    </lineage>
</organism>
<dbReference type="SUPFAM" id="SSF56349">
    <property type="entry name" value="DNA breaking-rejoining enzymes"/>
    <property type="match status" value="1"/>
</dbReference>